<accession>A0A7G9YTH7</accession>
<protein>
    <submittedName>
        <fullName evidence="1">Uncharacterized protein</fullName>
    </submittedName>
</protein>
<gene>
    <name evidence="1" type="ORF">HDBBLJII_00008</name>
</gene>
<dbReference type="AlphaFoldDB" id="A0A7G9YTH7"/>
<name>A0A7G9YTH7_9EURY</name>
<reference evidence="1" key="1">
    <citation type="submission" date="2020-06" db="EMBL/GenBank/DDBJ databases">
        <title>Unique genomic features of the anaerobic methanotrophic archaea.</title>
        <authorList>
            <person name="Chadwick G.L."/>
            <person name="Skennerton C.T."/>
            <person name="Laso-Perez R."/>
            <person name="Leu A.O."/>
            <person name="Speth D.R."/>
            <person name="Yu H."/>
            <person name="Morgan-Lang C."/>
            <person name="Hatzenpichler R."/>
            <person name="Goudeau D."/>
            <person name="Malmstrom R."/>
            <person name="Brazelton W.J."/>
            <person name="Woyke T."/>
            <person name="Hallam S.J."/>
            <person name="Tyson G.W."/>
            <person name="Wegener G."/>
            <person name="Boetius A."/>
            <person name="Orphan V."/>
        </authorList>
    </citation>
    <scope>NUCLEOTIDE SEQUENCE</scope>
</reference>
<evidence type="ECO:0000313" key="1">
    <source>
        <dbReference type="EMBL" id="QNO51311.1"/>
    </source>
</evidence>
<organism evidence="1">
    <name type="scientific">Candidatus Methanophagaceae archaeon ANME-1 ERB6</name>
    <dbReference type="NCBI Taxonomy" id="2759912"/>
    <lineage>
        <taxon>Archaea</taxon>
        <taxon>Methanobacteriati</taxon>
        <taxon>Methanobacteriota</taxon>
        <taxon>Stenosarchaea group</taxon>
        <taxon>Methanomicrobia</taxon>
        <taxon>Candidatus Methanophagales</taxon>
        <taxon>Candidatus Methanophagaceae</taxon>
    </lineage>
</organism>
<dbReference type="EMBL" id="MT631466">
    <property type="protein sequence ID" value="QNO51311.1"/>
    <property type="molecule type" value="Genomic_DNA"/>
</dbReference>
<sequence length="632" mass="72338">MNDIERVKMELIDRVFSQKIAGKYTNLKLFSTNFAPIISTKRVIPHRRWLELVYAMPYLVLRREILNSFKRTMNVFASAKQIWNILVHLDFPLSRSEYITTRLHGFSREKMKMQDTRFKMQVKPVSDILYPASFSGVNLAKSRGFYFESSSMDLVQPVSHEITRIETESAFSNYPLPIVTQQPPVVSHTQSAVSYRNQDIYSLSGTSDFIAPIFRSYSFKPLSFLSQHTVPNEQRVAAASNLQKRDTALHPYGHLERVVLPNGQEMFSSFRSSSMELAQPVSHETTRIETKSAFSNYPLPIVIQQPPVVSRKHSAVSYKNRDISILSGTSDFIAPIFRSYSFKPTSFLSQKTVPNEQLQKSDTVLPPYGHLERVVLPNGQKIFSSFESYSMVPAQPVSHEINRKETESVFTNYPLPIVTQQPPVVTSKPSAVSNKNLVTYMHPSTSDFIAPIFRSYSFKPTSVLSQQTGPEKQQEVPLILQKSEMEITHPLSHETSTAQAGRELAFENYQLPLVSHKPSTVSNNNLRTYIPHTTSDFINRSSFNIINKKNEQMQLGIKKAPIYHTYPKIEHVTATHTEIIKERVIEKKEDIKPLHATPQLPSINLNRLTDQVYQMLARKVRIERERRGLLCR</sequence>
<proteinExistence type="predicted"/>